<sequence>MIMTHGYWSGENGDGEQARLAGSPAADEGDDRRRSDEDDGDSAASTEGGIWQVGRLSTRPTRLGDGNGTPWCGGVDGRPGHWLQGLGRNGAPREEERERGGGFGARRDSARRRQGSGGTTGAAEETEVLTMRGTERNRRLTHVGGVHGGDDVDAEPPAASTEQRHSSGGTDGATAHRRKAALGVAAQARSRRGGG</sequence>
<dbReference type="AlphaFoldDB" id="A0A6G1BIF4"/>
<dbReference type="Proteomes" id="UP000479710">
    <property type="component" value="Unassembled WGS sequence"/>
</dbReference>
<protein>
    <submittedName>
        <fullName evidence="2">Uncharacterized protein</fullName>
    </submittedName>
</protein>
<dbReference type="EMBL" id="SPHZ02000012">
    <property type="protein sequence ID" value="KAF0888115.1"/>
    <property type="molecule type" value="Genomic_DNA"/>
</dbReference>
<keyword evidence="3" id="KW-1185">Reference proteome</keyword>
<gene>
    <name evidence="2" type="ORF">E2562_010818</name>
</gene>
<name>A0A6G1BIF4_9ORYZ</name>
<proteinExistence type="predicted"/>
<evidence type="ECO:0000313" key="2">
    <source>
        <dbReference type="EMBL" id="KAF0888115.1"/>
    </source>
</evidence>
<evidence type="ECO:0000313" key="3">
    <source>
        <dbReference type="Proteomes" id="UP000479710"/>
    </source>
</evidence>
<feature type="compositionally biased region" description="Basic and acidic residues" evidence="1">
    <location>
        <begin position="91"/>
        <end position="108"/>
    </location>
</feature>
<accession>A0A6G1BIF4</accession>
<comment type="caution">
    <text evidence="2">The sequence shown here is derived from an EMBL/GenBank/DDBJ whole genome shotgun (WGS) entry which is preliminary data.</text>
</comment>
<organism evidence="2 3">
    <name type="scientific">Oryza meyeriana var. granulata</name>
    <dbReference type="NCBI Taxonomy" id="110450"/>
    <lineage>
        <taxon>Eukaryota</taxon>
        <taxon>Viridiplantae</taxon>
        <taxon>Streptophyta</taxon>
        <taxon>Embryophyta</taxon>
        <taxon>Tracheophyta</taxon>
        <taxon>Spermatophyta</taxon>
        <taxon>Magnoliopsida</taxon>
        <taxon>Liliopsida</taxon>
        <taxon>Poales</taxon>
        <taxon>Poaceae</taxon>
        <taxon>BOP clade</taxon>
        <taxon>Oryzoideae</taxon>
        <taxon>Oryzeae</taxon>
        <taxon>Oryzinae</taxon>
        <taxon>Oryza</taxon>
        <taxon>Oryza meyeriana</taxon>
    </lineage>
</organism>
<feature type="region of interest" description="Disordered" evidence="1">
    <location>
        <begin position="1"/>
        <end position="195"/>
    </location>
</feature>
<reference evidence="2 3" key="1">
    <citation type="submission" date="2019-11" db="EMBL/GenBank/DDBJ databases">
        <title>Whole genome sequence of Oryza granulata.</title>
        <authorList>
            <person name="Li W."/>
        </authorList>
    </citation>
    <scope>NUCLEOTIDE SEQUENCE [LARGE SCALE GENOMIC DNA]</scope>
    <source>
        <strain evidence="3">cv. Menghai</strain>
        <tissue evidence="2">Leaf</tissue>
    </source>
</reference>
<evidence type="ECO:0000256" key="1">
    <source>
        <dbReference type="SAM" id="MobiDB-lite"/>
    </source>
</evidence>